<dbReference type="Proteomes" id="UP000001558">
    <property type="component" value="Chromosome"/>
</dbReference>
<dbReference type="AlphaFoldDB" id="A3QF76"/>
<dbReference type="EMBL" id="CP000606">
    <property type="protein sequence ID" value="ABO24124.1"/>
    <property type="molecule type" value="Genomic_DNA"/>
</dbReference>
<evidence type="ECO:0000259" key="2">
    <source>
        <dbReference type="Pfam" id="PF08547"/>
    </source>
</evidence>
<dbReference type="PANTHER" id="PTHR13194:SF19">
    <property type="entry name" value="NAD(P)-BINDING ROSSMANN-FOLD SUPERFAMILY PROTEIN"/>
    <property type="match status" value="1"/>
</dbReference>
<evidence type="ECO:0000313" key="4">
    <source>
        <dbReference type="Proteomes" id="UP000001558"/>
    </source>
</evidence>
<gene>
    <name evidence="3" type="ordered locus">Shew_2258</name>
</gene>
<organism evidence="3 4">
    <name type="scientific">Shewanella loihica (strain ATCC BAA-1088 / PV-4)</name>
    <dbReference type="NCBI Taxonomy" id="323850"/>
    <lineage>
        <taxon>Bacteria</taxon>
        <taxon>Pseudomonadati</taxon>
        <taxon>Pseudomonadota</taxon>
        <taxon>Gammaproteobacteria</taxon>
        <taxon>Alteromonadales</taxon>
        <taxon>Shewanellaceae</taxon>
        <taxon>Shewanella</taxon>
    </lineage>
</organism>
<reference evidence="3 4" key="1">
    <citation type="submission" date="2007-03" db="EMBL/GenBank/DDBJ databases">
        <title>Complete sequence of Shewanella loihica PV-4.</title>
        <authorList>
            <consortium name="US DOE Joint Genome Institute"/>
            <person name="Copeland A."/>
            <person name="Lucas S."/>
            <person name="Lapidus A."/>
            <person name="Barry K."/>
            <person name="Detter J.C."/>
            <person name="Glavina del Rio T."/>
            <person name="Hammon N."/>
            <person name="Israni S."/>
            <person name="Dalin E."/>
            <person name="Tice H."/>
            <person name="Pitluck S."/>
            <person name="Chain P."/>
            <person name="Malfatti S."/>
            <person name="Shin M."/>
            <person name="Vergez L."/>
            <person name="Schmutz J."/>
            <person name="Larimer F."/>
            <person name="Land M."/>
            <person name="Hauser L."/>
            <person name="Kyrpides N."/>
            <person name="Mikhailova N."/>
            <person name="Romine M.F."/>
            <person name="Serres G."/>
            <person name="Fredrickson J."/>
            <person name="Tiedje J."/>
            <person name="Richardson P."/>
        </authorList>
    </citation>
    <scope>NUCLEOTIDE SEQUENCE [LARGE SCALE GENOMIC DNA]</scope>
    <source>
        <strain evidence="4">ATCC BAA-1088 / PV-4</strain>
    </source>
</reference>
<dbReference type="InterPro" id="IPR008979">
    <property type="entry name" value="Galactose-bd-like_sf"/>
</dbReference>
<evidence type="ECO:0000313" key="3">
    <source>
        <dbReference type="EMBL" id="ABO24124.1"/>
    </source>
</evidence>
<dbReference type="InterPro" id="IPR013857">
    <property type="entry name" value="NADH-UbQ_OxRdtase-assoc_prot30"/>
</dbReference>
<dbReference type="STRING" id="323850.Shew_2258"/>
<feature type="domain" description="NADH:ubiquinone oxidoreductase intermediate-associated protein 30" evidence="2">
    <location>
        <begin position="11"/>
        <end position="164"/>
    </location>
</feature>
<proteinExistence type="inferred from homology"/>
<keyword evidence="4" id="KW-1185">Reference proteome</keyword>
<dbReference type="InterPro" id="IPR039131">
    <property type="entry name" value="NDUFAF1"/>
</dbReference>
<keyword evidence="3" id="KW-0830">Ubiquinone</keyword>
<dbReference type="HOGENOM" id="CLU_059028_5_0_6"/>
<dbReference type="RefSeq" id="WP_011866056.1">
    <property type="nucleotide sequence ID" value="NC_009092.1"/>
</dbReference>
<dbReference type="eggNOG" id="COG0702">
    <property type="taxonomic scope" value="Bacteria"/>
</dbReference>
<evidence type="ECO:0000256" key="1">
    <source>
        <dbReference type="ARBA" id="ARBA00007884"/>
    </source>
</evidence>
<sequence>METLALLTHPGHWQIVNDGVMGGRSQSELSEFLNANQQYRLRFSGNVSLENNGGFASVSRTLSQEEQQILQQAHPGGIRLTTLGDGKHYQLRLKVLKQGELVSYKANFDTQAGRLEQWTFAPGEFIETFRGADYPTRPYPDLTQLVAVGLLIGNGQAGDFELQLAELAIQYTPASQ</sequence>
<dbReference type="Pfam" id="PF08547">
    <property type="entry name" value="CIA30"/>
    <property type="match status" value="1"/>
</dbReference>
<name>A3QF76_SHELP</name>
<protein>
    <submittedName>
        <fullName evidence="3">NADH:ubiquinone oxidoreductase complex I intermediate-associated protein 30</fullName>
    </submittedName>
</protein>
<comment type="similarity">
    <text evidence="1">Belongs to the CIA30 family.</text>
</comment>
<dbReference type="SUPFAM" id="SSF49785">
    <property type="entry name" value="Galactose-binding domain-like"/>
    <property type="match status" value="1"/>
</dbReference>
<dbReference type="PANTHER" id="PTHR13194">
    <property type="entry name" value="COMPLEX I INTERMEDIATE-ASSOCIATED PROTEIN 30"/>
    <property type="match status" value="1"/>
</dbReference>
<accession>A3QF76</accession>
<dbReference type="KEGG" id="slo:Shew_2258"/>